<dbReference type="SUPFAM" id="SSF48498">
    <property type="entry name" value="Tetracyclin repressor-like, C-terminal domain"/>
    <property type="match status" value="1"/>
</dbReference>
<dbReference type="InterPro" id="IPR023772">
    <property type="entry name" value="DNA-bd_HTH_TetR-type_CS"/>
</dbReference>
<dbReference type="PANTHER" id="PTHR47506">
    <property type="entry name" value="TRANSCRIPTIONAL REGULATORY PROTEIN"/>
    <property type="match status" value="1"/>
</dbReference>
<dbReference type="Proteomes" id="UP000264208">
    <property type="component" value="Chromosome"/>
</dbReference>
<evidence type="ECO:0000313" key="7">
    <source>
        <dbReference type="Proteomes" id="UP000264208"/>
    </source>
</evidence>
<dbReference type="PRINTS" id="PR00455">
    <property type="entry name" value="HTHTETR"/>
</dbReference>
<dbReference type="PANTHER" id="PTHR47506:SF3">
    <property type="entry name" value="HTH-TYPE TRANSCRIPTIONAL REGULATOR LMRA"/>
    <property type="match status" value="1"/>
</dbReference>
<keyword evidence="3" id="KW-0804">Transcription</keyword>
<proteinExistence type="predicted"/>
<dbReference type="Gene3D" id="1.10.357.10">
    <property type="entry name" value="Tetracycline Repressor, domain 2"/>
    <property type="match status" value="1"/>
</dbReference>
<name>A0A2Z5PEP6_METMI</name>
<dbReference type="GeneID" id="41279593"/>
<dbReference type="KEGG" id="mmak:MMKA1_11830"/>
<dbReference type="GO" id="GO:0003677">
    <property type="term" value="F:DNA binding"/>
    <property type="evidence" value="ECO:0007669"/>
    <property type="project" value="UniProtKB-UniRule"/>
</dbReference>
<dbReference type="AlphaFoldDB" id="A0A2Z5PEP6"/>
<evidence type="ECO:0000256" key="2">
    <source>
        <dbReference type="ARBA" id="ARBA00023125"/>
    </source>
</evidence>
<dbReference type="EMBL" id="AP011526">
    <property type="protein sequence ID" value="BAP61300.1"/>
    <property type="molecule type" value="Genomic_DNA"/>
</dbReference>
<accession>A0A2Z5PEP6</accession>
<protein>
    <submittedName>
        <fullName evidence="6">Putative transcriptional regulator TetR</fullName>
    </submittedName>
</protein>
<dbReference type="SUPFAM" id="SSF46689">
    <property type="entry name" value="Homeodomain-like"/>
    <property type="match status" value="1"/>
</dbReference>
<evidence type="ECO:0000259" key="5">
    <source>
        <dbReference type="PROSITE" id="PS50977"/>
    </source>
</evidence>
<dbReference type="InterPro" id="IPR001647">
    <property type="entry name" value="HTH_TetR"/>
</dbReference>
<dbReference type="Pfam" id="PF00440">
    <property type="entry name" value="TetR_N"/>
    <property type="match status" value="1"/>
</dbReference>
<dbReference type="PROSITE" id="PS01081">
    <property type="entry name" value="HTH_TETR_1"/>
    <property type="match status" value="1"/>
</dbReference>
<dbReference type="InterPro" id="IPR036271">
    <property type="entry name" value="Tet_transcr_reg_TetR-rel_C_sf"/>
</dbReference>
<evidence type="ECO:0000256" key="3">
    <source>
        <dbReference type="ARBA" id="ARBA00023163"/>
    </source>
</evidence>
<dbReference type="RefSeq" id="WP_146778284.1">
    <property type="nucleotide sequence ID" value="NZ_AP011526.1"/>
</dbReference>
<dbReference type="InterPro" id="IPR009057">
    <property type="entry name" value="Homeodomain-like_sf"/>
</dbReference>
<feature type="DNA-binding region" description="H-T-H motif" evidence="4">
    <location>
        <begin position="24"/>
        <end position="43"/>
    </location>
</feature>
<sequence>MSTKEKIVQNAAKLFLTKGYKQTSLNEIAEKTGITKGGIYHHFKDKNELFVEMAEYFKSKFASLLTKMEQETSLENLLKNYFENSEIVMQEIAEYLELTLKDIKHFSEFQSRFTLDAIQYGPEDMDFTMHTKSMYSLLKKKIELAKKNGEILEDIDTKEISLEIIAIIEGYSNLRRLKLMDDSYEYGNKCFERLWNRIKK</sequence>
<organism evidence="6 7">
    <name type="scientific">Methanococcus maripaludis KA1</name>
    <dbReference type="NCBI Taxonomy" id="637914"/>
    <lineage>
        <taxon>Archaea</taxon>
        <taxon>Methanobacteriati</taxon>
        <taxon>Methanobacteriota</taxon>
        <taxon>Methanomada group</taxon>
        <taxon>Methanococci</taxon>
        <taxon>Methanococcales</taxon>
        <taxon>Methanococcaceae</taxon>
        <taxon>Methanococcus</taxon>
    </lineage>
</organism>
<evidence type="ECO:0000256" key="4">
    <source>
        <dbReference type="PROSITE-ProRule" id="PRU00335"/>
    </source>
</evidence>
<keyword evidence="2 4" id="KW-0238">DNA-binding</keyword>
<feature type="domain" description="HTH tetR-type" evidence="5">
    <location>
        <begin position="1"/>
        <end position="61"/>
    </location>
</feature>
<evidence type="ECO:0000313" key="6">
    <source>
        <dbReference type="EMBL" id="BAP61300.1"/>
    </source>
</evidence>
<reference evidence="6 7" key="1">
    <citation type="submission" date="2009-06" db="EMBL/GenBank/DDBJ databases">
        <title>Molecular Evidence for Microbiologically Influenced Corrosion from genome of Methanogen.</title>
        <authorList>
            <person name="Ito N."/>
            <person name="Tsurumaru H."/>
            <person name="Shimizu A."/>
            <person name="Harada T."/>
            <person name="Hosoyama A."/>
            <person name="Horikawa H."/>
            <person name="Wakai S."/>
            <person name="Sasaki K."/>
            <person name="Nishijima K."/>
            <person name="Ataku H."/>
            <person name="Yamazaki J."/>
            <person name="Mise M."/>
            <person name="Yamazaki S."/>
            <person name="Tanikawa S."/>
            <person name="Harayama S."/>
            <person name="Fujita N."/>
        </authorList>
    </citation>
    <scope>NUCLEOTIDE SEQUENCE [LARGE SCALE GENOMIC DNA]</scope>
    <source>
        <strain evidence="7">KA1 ( NBRC 102054)</strain>
    </source>
</reference>
<dbReference type="PROSITE" id="PS50977">
    <property type="entry name" value="HTH_TETR_2"/>
    <property type="match status" value="1"/>
</dbReference>
<evidence type="ECO:0000256" key="1">
    <source>
        <dbReference type="ARBA" id="ARBA00023015"/>
    </source>
</evidence>
<gene>
    <name evidence="6" type="ORF">MMKA1_11830</name>
</gene>
<keyword evidence="1" id="KW-0805">Transcription regulation</keyword>